<keyword evidence="2" id="KW-1185">Reference proteome</keyword>
<organism evidence="1 2">
    <name type="scientific">[Mycobacterium] zoologicum</name>
    <dbReference type="NCBI Taxonomy" id="2872311"/>
    <lineage>
        <taxon>Bacteria</taxon>
        <taxon>Bacillati</taxon>
        <taxon>Actinomycetota</taxon>
        <taxon>Actinomycetes</taxon>
        <taxon>Mycobacteriales</taxon>
        <taxon>Mycobacteriaceae</taxon>
        <taxon>Mycolicibacter</taxon>
    </lineage>
</organism>
<accession>A0ABU5YGP7</accession>
<comment type="caution">
    <text evidence="1">The sequence shown here is derived from an EMBL/GenBank/DDBJ whole genome shotgun (WGS) entry which is preliminary data.</text>
</comment>
<evidence type="ECO:0000313" key="2">
    <source>
        <dbReference type="Proteomes" id="UP001299046"/>
    </source>
</evidence>
<gene>
    <name evidence="1" type="ORF">KV112_04640</name>
</gene>
<dbReference type="RefSeq" id="WP_224866110.1">
    <property type="nucleotide sequence ID" value="NZ_JAYJJS010000002.1"/>
</dbReference>
<dbReference type="Proteomes" id="UP001299046">
    <property type="component" value="Unassembled WGS sequence"/>
</dbReference>
<reference evidence="1 2" key="1">
    <citation type="submission" date="2023-12" db="EMBL/GenBank/DDBJ databases">
        <title>Description of new species of Mycobacterium terrae complex isolated from sewage at the Sao Paulo Zoological Park Foundation in Brazil.</title>
        <authorList>
            <person name="Romagnoli C.L."/>
            <person name="Conceicao E.C."/>
            <person name="Machado E."/>
            <person name="Barreto L.B.P.F."/>
            <person name="Sharma A."/>
            <person name="Silva N.M."/>
            <person name="Marques L.E."/>
            <person name="Juliana M.A."/>
            <person name="Lourenco M.C.S."/>
            <person name="Digiampietri L.A."/>
            <person name="Suffys P.N."/>
            <person name="Viana-Niero C."/>
        </authorList>
    </citation>
    <scope>NUCLEOTIDE SEQUENCE [LARGE SCALE GENOMIC DNA]</scope>
    <source>
        <strain evidence="1 2">MYC123</strain>
    </source>
</reference>
<protein>
    <submittedName>
        <fullName evidence="1">Uncharacterized protein</fullName>
    </submittedName>
</protein>
<name>A0ABU5YGP7_9MYCO</name>
<proteinExistence type="predicted"/>
<sequence>MFTHSVRVGYDDVRYLVFVSAVLISEVDGGAGTCIDISRDDHSDAGEEGQ</sequence>
<dbReference type="EMBL" id="JAYJJT010000004">
    <property type="protein sequence ID" value="MEB3049035.1"/>
    <property type="molecule type" value="Genomic_DNA"/>
</dbReference>
<evidence type="ECO:0000313" key="1">
    <source>
        <dbReference type="EMBL" id="MEB3049035.1"/>
    </source>
</evidence>